<keyword evidence="2" id="KW-0813">Transport</keyword>
<evidence type="ECO:0000256" key="3">
    <source>
        <dbReference type="ARBA" id="ARBA00022490"/>
    </source>
</evidence>
<evidence type="ECO:0000256" key="5">
    <source>
        <dbReference type="PROSITE-ProRule" id="PRU01006"/>
    </source>
</evidence>
<keyword evidence="3" id="KW-0963">Cytoplasm</keyword>
<dbReference type="Pfam" id="PF00780">
    <property type="entry name" value="CNH"/>
    <property type="match status" value="1"/>
</dbReference>
<dbReference type="InterPro" id="IPR032914">
    <property type="entry name" value="Vam6/VPS39/TRAP1"/>
</dbReference>
<dbReference type="GeneID" id="109469241"/>
<dbReference type="GO" id="GO:0006914">
    <property type="term" value="P:autophagy"/>
    <property type="evidence" value="ECO:0007669"/>
    <property type="project" value="TreeGrafter"/>
</dbReference>
<dbReference type="InterPro" id="IPR019453">
    <property type="entry name" value="VPS39/TGFA1_Znf"/>
</dbReference>
<dbReference type="GO" id="GO:0005737">
    <property type="term" value="C:cytoplasm"/>
    <property type="evidence" value="ECO:0007669"/>
    <property type="project" value="UniProtKB-SubCell"/>
</dbReference>
<dbReference type="OrthoDB" id="10258882at2759"/>
<dbReference type="Pfam" id="PF10367">
    <property type="entry name" value="zf-Vps39_C"/>
    <property type="match status" value="1"/>
</dbReference>
<protein>
    <submittedName>
        <fullName evidence="8">Transforming growth factor-beta receptor-associated protein 1-like</fullName>
    </submittedName>
</protein>
<keyword evidence="4" id="KW-0653">Protein transport</keyword>
<evidence type="ECO:0000256" key="2">
    <source>
        <dbReference type="ARBA" id="ARBA00022448"/>
    </source>
</evidence>
<sequence>MSIKAYEIVPAIERSKLIGDKAKTAIECMESCGKNLYIGTTDCFIIHFLLEEKSQPNGKIMYNSEQQSRKYLGLKKPIVQLKAASALNRILVLCDSTLTLLTMFNLEPILSGAKVKGVTAFSINETPLGNNPFSVEICVAYGRKKSLQLFTVTEDRMVATREVAVAEPPVNMCIDGASICVALGSQYNMVNFETGVTQDLFPYENETTKPLIKRVGNEEFLLSGPSALGMFVTSAGISQRPPLQWSDNLSSVCFVFPYVLAMDEEFITVHSILDQQQKQTIPFQGGKIIGDFEGRIFVASSKEIYSLISVPFEKQIQDLLDSRRVEEALALAKSARRTIPKERFIKMYRRIQQQAGFIQLRQLNFGEAAELFKSGQLDVRELINLFPFMLPTNSNFTRSVPLLHDIADVKQLCLGDAGKMKACKDFLASFLEDVRDTNLVVGYKEEVDTALLKLYAEIDSPKLVDFVSSENGCFIQDSVDSLQKYGRHHALGLFHKYHGDNEKALQVWVSIVNGELTDPSHPGLSFVVEFLSQLTDHELVWRYVDWALEKDQEQGVKIFTQRPADEPQTERMRPETIVDYLHRYPQAVVCYLEHLVFTRKLEKEKYHTHLAVLYLDKVLQMRKDPSIPTDEMERSREKLRQMLQFSSLYRVALILGKVKETDMYAECAILYGKKEEHDKALRILVYKLKDYRAAEQYCDTNAKGHDLPYRRRLFQILLSVYLDPMEGGKDSLAAPAVQLLNNHAEDFDAVRVLQIIPAHWSIGLIQQFLNRAVRQSMHNQRTTRVERMLARGENLQMKGTSVGLKREPITLSEERYCQVCCRPFSDNAFARYPNGLVTHVQCARNKYVCPITGRLFSTKPAKK</sequence>
<dbReference type="Pfam" id="PF10366">
    <property type="entry name" value="Vps39_1"/>
    <property type="match status" value="1"/>
</dbReference>
<keyword evidence="7" id="KW-1185">Reference proteome</keyword>
<dbReference type="InterPro" id="IPR000547">
    <property type="entry name" value="Clathrin_H-chain/VPS_repeat"/>
</dbReference>
<dbReference type="PANTHER" id="PTHR12894:SF27">
    <property type="entry name" value="TRANSFORMING GROWTH FACTOR-BETA RECEPTOR-ASSOCIATED PROTEIN 1"/>
    <property type="match status" value="1"/>
</dbReference>
<dbReference type="RefSeq" id="XP_019623272.1">
    <property type="nucleotide sequence ID" value="XM_019767713.1"/>
</dbReference>
<dbReference type="KEGG" id="bbel:109469241"/>
<comment type="subcellular location">
    <subcellularLocation>
        <location evidence="1">Cytoplasm</location>
    </subcellularLocation>
</comment>
<dbReference type="Proteomes" id="UP000515135">
    <property type="component" value="Unplaced"/>
</dbReference>
<gene>
    <name evidence="8" type="primary">LOC109469241</name>
</gene>
<evidence type="ECO:0000259" key="6">
    <source>
        <dbReference type="PROSITE" id="PS50219"/>
    </source>
</evidence>
<dbReference type="GO" id="GO:0016020">
    <property type="term" value="C:membrane"/>
    <property type="evidence" value="ECO:0007669"/>
    <property type="project" value="TreeGrafter"/>
</dbReference>
<feature type="domain" description="CNH" evidence="6">
    <location>
        <begin position="23"/>
        <end position="296"/>
    </location>
</feature>
<proteinExistence type="predicted"/>
<dbReference type="PROSITE" id="PS50236">
    <property type="entry name" value="CHCR"/>
    <property type="match status" value="1"/>
</dbReference>
<organism evidence="7 8">
    <name type="scientific">Branchiostoma belcheri</name>
    <name type="common">Amphioxus</name>
    <dbReference type="NCBI Taxonomy" id="7741"/>
    <lineage>
        <taxon>Eukaryota</taxon>
        <taxon>Metazoa</taxon>
        <taxon>Chordata</taxon>
        <taxon>Cephalochordata</taxon>
        <taxon>Leptocardii</taxon>
        <taxon>Amphioxiformes</taxon>
        <taxon>Branchiostomatidae</taxon>
        <taxon>Branchiostoma</taxon>
    </lineage>
</organism>
<dbReference type="PROSITE" id="PS50219">
    <property type="entry name" value="CNH"/>
    <property type="match status" value="1"/>
</dbReference>
<feature type="repeat" description="CHCR" evidence="5">
    <location>
        <begin position="562"/>
        <end position="726"/>
    </location>
</feature>
<reference evidence="8" key="1">
    <citation type="submission" date="2025-08" db="UniProtKB">
        <authorList>
            <consortium name="RefSeq"/>
        </authorList>
    </citation>
    <scope>IDENTIFICATION</scope>
    <source>
        <tissue evidence="8">Gonad</tissue>
    </source>
</reference>
<evidence type="ECO:0000313" key="8">
    <source>
        <dbReference type="RefSeq" id="XP_019623272.1"/>
    </source>
</evidence>
<dbReference type="GO" id="GO:0034058">
    <property type="term" value="P:endosomal vesicle fusion"/>
    <property type="evidence" value="ECO:0007669"/>
    <property type="project" value="TreeGrafter"/>
</dbReference>
<name>A0A6P4YWZ2_BRABE</name>
<evidence type="ECO:0000256" key="4">
    <source>
        <dbReference type="ARBA" id="ARBA00022927"/>
    </source>
</evidence>
<accession>A0A6P4YWZ2</accession>
<dbReference type="PANTHER" id="PTHR12894">
    <property type="entry name" value="CNH DOMAIN CONTAINING"/>
    <property type="match status" value="1"/>
</dbReference>
<evidence type="ECO:0000256" key="1">
    <source>
        <dbReference type="ARBA" id="ARBA00004496"/>
    </source>
</evidence>
<dbReference type="InterPro" id="IPR019452">
    <property type="entry name" value="VPS39/TGF_beta_rcpt-assoc_1"/>
</dbReference>
<evidence type="ECO:0000313" key="7">
    <source>
        <dbReference type="Proteomes" id="UP000515135"/>
    </source>
</evidence>
<dbReference type="InterPro" id="IPR001180">
    <property type="entry name" value="CNH_dom"/>
</dbReference>
<dbReference type="AlphaFoldDB" id="A0A6P4YWZ2"/>
<dbReference type="GO" id="GO:0006886">
    <property type="term" value="P:intracellular protein transport"/>
    <property type="evidence" value="ECO:0007669"/>
    <property type="project" value="UniProtKB-UniRule"/>
</dbReference>